<dbReference type="Proteomes" id="UP001303760">
    <property type="component" value="Unassembled WGS sequence"/>
</dbReference>
<sequence>MATAAPTTRGLAIADLLNPATPRPKRFKASDLTRDDRIRIRTLHDYGHTYREIVSNTTYTRAQVQRALNGPVTPQKNKPRKSRVITPHREQLRQWLEDGRNRFTPLYQLRYYVPPPLNLYGEA</sequence>
<evidence type="ECO:0000313" key="1">
    <source>
        <dbReference type="EMBL" id="KAK4233023.1"/>
    </source>
</evidence>
<dbReference type="EMBL" id="MU860705">
    <property type="protein sequence ID" value="KAK4233023.1"/>
    <property type="molecule type" value="Genomic_DNA"/>
</dbReference>
<protein>
    <submittedName>
        <fullName evidence="1">Uncharacterized protein</fullName>
    </submittedName>
</protein>
<feature type="non-terminal residue" evidence="1">
    <location>
        <position position="123"/>
    </location>
</feature>
<evidence type="ECO:0000313" key="2">
    <source>
        <dbReference type="Proteomes" id="UP001303760"/>
    </source>
</evidence>
<reference evidence="1" key="2">
    <citation type="submission" date="2023-05" db="EMBL/GenBank/DDBJ databases">
        <authorList>
            <consortium name="Lawrence Berkeley National Laboratory"/>
            <person name="Steindorff A."/>
            <person name="Hensen N."/>
            <person name="Bonometti L."/>
            <person name="Westerberg I."/>
            <person name="Brannstrom I.O."/>
            <person name="Guillou S."/>
            <person name="Cros-Aarteil S."/>
            <person name="Calhoun S."/>
            <person name="Haridas S."/>
            <person name="Kuo A."/>
            <person name="Mondo S."/>
            <person name="Pangilinan J."/>
            <person name="Riley R."/>
            <person name="Labutti K."/>
            <person name="Andreopoulos B."/>
            <person name="Lipzen A."/>
            <person name="Chen C."/>
            <person name="Yanf M."/>
            <person name="Daum C."/>
            <person name="Ng V."/>
            <person name="Clum A."/>
            <person name="Ohm R."/>
            <person name="Martin F."/>
            <person name="Silar P."/>
            <person name="Natvig D."/>
            <person name="Lalanne C."/>
            <person name="Gautier V."/>
            <person name="Ament-Velasquez S.L."/>
            <person name="Kruys A."/>
            <person name="Hutchinson M.I."/>
            <person name="Powell A.J."/>
            <person name="Barry K."/>
            <person name="Miller A.N."/>
            <person name="Grigoriev I.V."/>
            <person name="Debuchy R."/>
            <person name="Gladieux P."/>
            <person name="Thoren M.H."/>
            <person name="Johannesson H."/>
        </authorList>
    </citation>
    <scope>NUCLEOTIDE SEQUENCE</scope>
    <source>
        <strain evidence="1">CBS 532.94</strain>
    </source>
</reference>
<organism evidence="1 2">
    <name type="scientific">Achaetomium macrosporum</name>
    <dbReference type="NCBI Taxonomy" id="79813"/>
    <lineage>
        <taxon>Eukaryota</taxon>
        <taxon>Fungi</taxon>
        <taxon>Dikarya</taxon>
        <taxon>Ascomycota</taxon>
        <taxon>Pezizomycotina</taxon>
        <taxon>Sordariomycetes</taxon>
        <taxon>Sordariomycetidae</taxon>
        <taxon>Sordariales</taxon>
        <taxon>Chaetomiaceae</taxon>
        <taxon>Achaetomium</taxon>
    </lineage>
</organism>
<keyword evidence="2" id="KW-1185">Reference proteome</keyword>
<comment type="caution">
    <text evidence="1">The sequence shown here is derived from an EMBL/GenBank/DDBJ whole genome shotgun (WGS) entry which is preliminary data.</text>
</comment>
<reference evidence="1" key="1">
    <citation type="journal article" date="2023" name="Mol. Phylogenet. Evol.">
        <title>Genome-scale phylogeny and comparative genomics of the fungal order Sordariales.</title>
        <authorList>
            <person name="Hensen N."/>
            <person name="Bonometti L."/>
            <person name="Westerberg I."/>
            <person name="Brannstrom I.O."/>
            <person name="Guillou S."/>
            <person name="Cros-Aarteil S."/>
            <person name="Calhoun S."/>
            <person name="Haridas S."/>
            <person name="Kuo A."/>
            <person name="Mondo S."/>
            <person name="Pangilinan J."/>
            <person name="Riley R."/>
            <person name="LaButti K."/>
            <person name="Andreopoulos B."/>
            <person name="Lipzen A."/>
            <person name="Chen C."/>
            <person name="Yan M."/>
            <person name="Daum C."/>
            <person name="Ng V."/>
            <person name="Clum A."/>
            <person name="Steindorff A."/>
            <person name="Ohm R.A."/>
            <person name="Martin F."/>
            <person name="Silar P."/>
            <person name="Natvig D.O."/>
            <person name="Lalanne C."/>
            <person name="Gautier V."/>
            <person name="Ament-Velasquez S.L."/>
            <person name="Kruys A."/>
            <person name="Hutchinson M.I."/>
            <person name="Powell A.J."/>
            <person name="Barry K."/>
            <person name="Miller A.N."/>
            <person name="Grigoriev I.V."/>
            <person name="Debuchy R."/>
            <person name="Gladieux P."/>
            <person name="Hiltunen Thoren M."/>
            <person name="Johannesson H."/>
        </authorList>
    </citation>
    <scope>NUCLEOTIDE SEQUENCE</scope>
    <source>
        <strain evidence="1">CBS 532.94</strain>
    </source>
</reference>
<gene>
    <name evidence="1" type="ORF">C8A03DRAFT_39299</name>
</gene>
<accession>A0AAN7C0E8</accession>
<dbReference type="AlphaFoldDB" id="A0AAN7C0E8"/>
<proteinExistence type="predicted"/>
<name>A0AAN7C0E8_9PEZI</name>